<evidence type="ECO:0000313" key="11">
    <source>
        <dbReference type="EMBL" id="RIE01652.1"/>
    </source>
</evidence>
<dbReference type="Gene3D" id="3.30.565.10">
    <property type="entry name" value="Histidine kinase-like ATPase, C-terminal domain"/>
    <property type="match status" value="1"/>
</dbReference>
<keyword evidence="9" id="KW-0472">Membrane</keyword>
<dbReference type="SMART" id="SM00387">
    <property type="entry name" value="HATPase_c"/>
    <property type="match status" value="1"/>
</dbReference>
<dbReference type="Pfam" id="PF00512">
    <property type="entry name" value="HisKA"/>
    <property type="match status" value="1"/>
</dbReference>
<dbReference type="PROSITE" id="PS50109">
    <property type="entry name" value="HIS_KIN"/>
    <property type="match status" value="1"/>
</dbReference>
<evidence type="ECO:0000256" key="5">
    <source>
        <dbReference type="ARBA" id="ARBA00022741"/>
    </source>
</evidence>
<keyword evidence="8" id="KW-0902">Two-component regulatory system</keyword>
<dbReference type="OrthoDB" id="368131at2"/>
<dbReference type="SMART" id="SM00388">
    <property type="entry name" value="HisKA"/>
    <property type="match status" value="1"/>
</dbReference>
<organism evidence="11 12">
    <name type="scientific">Cohnella faecalis</name>
    <dbReference type="NCBI Taxonomy" id="2315694"/>
    <lineage>
        <taxon>Bacteria</taxon>
        <taxon>Bacillati</taxon>
        <taxon>Bacillota</taxon>
        <taxon>Bacilli</taxon>
        <taxon>Bacillales</taxon>
        <taxon>Paenibacillaceae</taxon>
        <taxon>Cohnella</taxon>
    </lineage>
</organism>
<dbReference type="GO" id="GO:0005524">
    <property type="term" value="F:ATP binding"/>
    <property type="evidence" value="ECO:0007669"/>
    <property type="project" value="UniProtKB-KW"/>
</dbReference>
<keyword evidence="6 11" id="KW-0418">Kinase</keyword>
<evidence type="ECO:0000256" key="7">
    <source>
        <dbReference type="ARBA" id="ARBA00022840"/>
    </source>
</evidence>
<dbReference type="InterPro" id="IPR003594">
    <property type="entry name" value="HATPase_dom"/>
</dbReference>
<dbReference type="EMBL" id="QXJM01000040">
    <property type="protein sequence ID" value="RIE01652.1"/>
    <property type="molecule type" value="Genomic_DNA"/>
</dbReference>
<accession>A0A398CI12</accession>
<keyword evidence="5" id="KW-0547">Nucleotide-binding</keyword>
<dbReference type="Pfam" id="PF02518">
    <property type="entry name" value="HATPase_c"/>
    <property type="match status" value="1"/>
</dbReference>
<dbReference type="AlphaFoldDB" id="A0A398CI12"/>
<keyword evidence="3" id="KW-0597">Phosphoprotein</keyword>
<dbReference type="CDD" id="cd00082">
    <property type="entry name" value="HisKA"/>
    <property type="match status" value="1"/>
</dbReference>
<dbReference type="Proteomes" id="UP000266340">
    <property type="component" value="Unassembled WGS sequence"/>
</dbReference>
<reference evidence="11 12" key="1">
    <citation type="submission" date="2018-09" db="EMBL/GenBank/DDBJ databases">
        <title>Cohnella cavernae sp. nov., isolated from a karst cave.</title>
        <authorList>
            <person name="Zhu H."/>
        </authorList>
    </citation>
    <scope>NUCLEOTIDE SEQUENCE [LARGE SCALE GENOMIC DNA]</scope>
    <source>
        <strain evidence="11 12">K2E09-144</strain>
    </source>
</reference>
<sequence length="580" mass="65635">MKIQRRLAFQFTFQLIIYSVLIIAITLVFVIAFTEQLSKSEIKNNFPHGALDMMVTEAVTEDTLSLSDFWTRLIEERRMWLQVIDENGVVVYKVNVPASQPSSYSVAQLLTITDTERFGPYTVNSQLDDSSESPYLFLLGYENPKLEQLISWFDAYQSKGLVNDAAKDGLLEQLSASDGYLTIVNDHGEIVQTIGDPSLTPKAFKPLELLSMRQSPDNYDTGVIAYQPESAAITWILHTPNDTYRVSDIPELKDAIGVMIAIAGVALFLSLASSIWHGYRYGRPLLLFAGWFERMGQGMYDSALSPRERRIVFRRNGKLRVRFRLYKEVIQSFHSMAEKLAQTEKDRALLDKTREEWMTGISHDLRTPLSTIQGYGYILENKPDGWSPEELQEMGTMIREKGDYMLELIRDFSYVFQLKQASFPFERERIDIDELLRRSVLKYVNDATLAEAEFVYDGEERPVPVLGNAMWLQRLVDNLLSNAVNHNLPGVIVTVSSGLIGGEAYIKVSDNGRGMDEETKRNLFERYYRGTNTEESTVGSGLGMSIAKMIAEAHQGRIEVRSSVGSGTEIAVFFALAAKE</sequence>
<feature type="transmembrane region" description="Helical" evidence="9">
    <location>
        <begin position="255"/>
        <end position="276"/>
    </location>
</feature>
<evidence type="ECO:0000256" key="3">
    <source>
        <dbReference type="ARBA" id="ARBA00022553"/>
    </source>
</evidence>
<dbReference type="EC" id="2.7.13.3" evidence="2"/>
<dbReference type="GO" id="GO:0000155">
    <property type="term" value="F:phosphorelay sensor kinase activity"/>
    <property type="evidence" value="ECO:0007669"/>
    <property type="project" value="InterPro"/>
</dbReference>
<dbReference type="SUPFAM" id="SSF47384">
    <property type="entry name" value="Homodimeric domain of signal transducing histidine kinase"/>
    <property type="match status" value="1"/>
</dbReference>
<dbReference type="InterPro" id="IPR004358">
    <property type="entry name" value="Sig_transdc_His_kin-like_C"/>
</dbReference>
<comment type="caution">
    <text evidence="11">The sequence shown here is derived from an EMBL/GenBank/DDBJ whole genome shotgun (WGS) entry which is preliminary data.</text>
</comment>
<evidence type="ECO:0000313" key="12">
    <source>
        <dbReference type="Proteomes" id="UP000266340"/>
    </source>
</evidence>
<dbReference type="SUPFAM" id="SSF55874">
    <property type="entry name" value="ATPase domain of HSP90 chaperone/DNA topoisomerase II/histidine kinase"/>
    <property type="match status" value="1"/>
</dbReference>
<feature type="domain" description="Histidine kinase" evidence="10">
    <location>
        <begin position="360"/>
        <end position="578"/>
    </location>
</feature>
<dbReference type="PRINTS" id="PR00344">
    <property type="entry name" value="BCTRLSENSOR"/>
</dbReference>
<keyword evidence="4" id="KW-0808">Transferase</keyword>
<dbReference type="Gene3D" id="1.10.287.130">
    <property type="match status" value="1"/>
</dbReference>
<evidence type="ECO:0000256" key="2">
    <source>
        <dbReference type="ARBA" id="ARBA00012438"/>
    </source>
</evidence>
<dbReference type="InterPro" id="IPR003661">
    <property type="entry name" value="HisK_dim/P_dom"/>
</dbReference>
<protein>
    <recommendedName>
        <fullName evidence="2">histidine kinase</fullName>
        <ecNumber evidence="2">2.7.13.3</ecNumber>
    </recommendedName>
</protein>
<evidence type="ECO:0000256" key="1">
    <source>
        <dbReference type="ARBA" id="ARBA00000085"/>
    </source>
</evidence>
<comment type="catalytic activity">
    <reaction evidence="1">
        <text>ATP + protein L-histidine = ADP + protein N-phospho-L-histidine.</text>
        <dbReference type="EC" id="2.7.13.3"/>
    </reaction>
</comment>
<dbReference type="InterPro" id="IPR036890">
    <property type="entry name" value="HATPase_C_sf"/>
</dbReference>
<keyword evidence="7" id="KW-0067">ATP-binding</keyword>
<name>A0A398CI12_9BACL</name>
<evidence type="ECO:0000256" key="4">
    <source>
        <dbReference type="ARBA" id="ARBA00022679"/>
    </source>
</evidence>
<dbReference type="PANTHER" id="PTHR43711">
    <property type="entry name" value="TWO-COMPONENT HISTIDINE KINASE"/>
    <property type="match status" value="1"/>
</dbReference>
<dbReference type="PANTHER" id="PTHR43711:SF1">
    <property type="entry name" value="HISTIDINE KINASE 1"/>
    <property type="match status" value="1"/>
</dbReference>
<evidence type="ECO:0000256" key="9">
    <source>
        <dbReference type="SAM" id="Phobius"/>
    </source>
</evidence>
<proteinExistence type="predicted"/>
<evidence type="ECO:0000256" key="6">
    <source>
        <dbReference type="ARBA" id="ARBA00022777"/>
    </source>
</evidence>
<dbReference type="InterPro" id="IPR036097">
    <property type="entry name" value="HisK_dim/P_sf"/>
</dbReference>
<evidence type="ECO:0000259" key="10">
    <source>
        <dbReference type="PROSITE" id="PS50109"/>
    </source>
</evidence>
<feature type="transmembrane region" description="Helical" evidence="9">
    <location>
        <begin position="12"/>
        <end position="33"/>
    </location>
</feature>
<evidence type="ECO:0000256" key="8">
    <source>
        <dbReference type="ARBA" id="ARBA00023012"/>
    </source>
</evidence>
<gene>
    <name evidence="11" type="ORF">D3H35_21970</name>
</gene>
<keyword evidence="9" id="KW-0812">Transmembrane</keyword>
<keyword evidence="9" id="KW-1133">Transmembrane helix</keyword>
<dbReference type="CDD" id="cd00075">
    <property type="entry name" value="HATPase"/>
    <property type="match status" value="1"/>
</dbReference>
<keyword evidence="12" id="KW-1185">Reference proteome</keyword>
<dbReference type="InterPro" id="IPR005467">
    <property type="entry name" value="His_kinase_dom"/>
</dbReference>
<dbReference type="InterPro" id="IPR050736">
    <property type="entry name" value="Sensor_HK_Regulatory"/>
</dbReference>